<dbReference type="Proteomes" id="UP000204095">
    <property type="component" value="Segment"/>
</dbReference>
<dbReference type="RefSeq" id="YP_001425708.1">
    <property type="nucleotide sequence ID" value="NC_008603.1"/>
</dbReference>
<evidence type="ECO:0000313" key="1">
    <source>
        <dbReference type="EMBL" id="ABT15361.1"/>
    </source>
</evidence>
<dbReference type="KEGG" id="vg:5470156"/>
<dbReference type="GeneID" id="5470156"/>
<proteinExistence type="predicted"/>
<reference evidence="1 2" key="1">
    <citation type="journal article" date="2007" name="Virology">
        <title>Sequence and annotation of the 314-kb MT325 and the 321-kb FR483 viruses that infect Chlorella Pbi.</title>
        <authorList>
            <person name="Fitzgerald L.A."/>
            <person name="Graves M.V."/>
            <person name="Li X."/>
            <person name="Feldblyum T."/>
            <person name="Hartigan J."/>
            <person name="Van Etten J.L."/>
        </authorList>
    </citation>
    <scope>NUCLEOTIDE SEQUENCE [LARGE SCALE GENOMIC DNA]</scope>
    <source>
        <strain evidence="1 2">FR483</strain>
    </source>
</reference>
<evidence type="ECO:0000313" key="2">
    <source>
        <dbReference type="Proteomes" id="UP000204095"/>
    </source>
</evidence>
<organism evidence="1 2">
    <name type="scientific">Paramecium bursaria Chlorella virus FR483</name>
    <name type="common">PBCV-FR483</name>
    <dbReference type="NCBI Taxonomy" id="399781"/>
    <lineage>
        <taxon>Viruses</taxon>
        <taxon>Varidnaviria</taxon>
        <taxon>Bamfordvirae</taxon>
        <taxon>Nucleocytoviricota</taxon>
        <taxon>Megaviricetes</taxon>
        <taxon>Algavirales</taxon>
        <taxon>Phycodnaviridae</taxon>
        <taxon>Chlorovirus</taxon>
        <taxon>Chlorovirus conductrix</taxon>
        <taxon>Paramecium bursaria Chlorella virus A1</taxon>
    </lineage>
</organism>
<organismHost>
    <name type="scientific">Paramecium bursaria</name>
    <dbReference type="NCBI Taxonomy" id="74790"/>
</organismHost>
<protein>
    <submittedName>
        <fullName evidence="1">Uncharacterized protein n076L</fullName>
    </submittedName>
</protein>
<accession>A7J6D0</accession>
<sequence>MVEVDGDLVIARQSINNDRLLLVLELCDEILVGILSKPYALGGVYESIINEQAYLGVEIGINAHNFAGRCKVDPQFYFVILEGNQG</sequence>
<name>A7J6D0_PBCVF</name>
<dbReference type="EMBL" id="DQ890022">
    <property type="protein sequence ID" value="ABT15361.1"/>
    <property type="molecule type" value="Genomic_DNA"/>
</dbReference>
<gene>
    <name evidence="1" type="primary">n076L</name>
    <name evidence="1" type="ORF">FR483_n076L</name>
</gene>